<protein>
    <submittedName>
        <fullName evidence="6">Disease resistance protein RPM1</fullName>
    </submittedName>
</protein>
<dbReference type="EMBL" id="JAUJYO010000017">
    <property type="protein sequence ID" value="KAK1293533.1"/>
    <property type="molecule type" value="Genomic_DNA"/>
</dbReference>
<evidence type="ECO:0000256" key="3">
    <source>
        <dbReference type="SAM" id="MobiDB-lite"/>
    </source>
</evidence>
<evidence type="ECO:0000256" key="1">
    <source>
        <dbReference type="ARBA" id="ARBA00022737"/>
    </source>
</evidence>
<evidence type="ECO:0000259" key="5">
    <source>
        <dbReference type="Pfam" id="PF23598"/>
    </source>
</evidence>
<dbReference type="InterPro" id="IPR055414">
    <property type="entry name" value="LRR_R13L4/SHOC2-like"/>
</dbReference>
<dbReference type="InterPro" id="IPR058922">
    <property type="entry name" value="WHD_DRP"/>
</dbReference>
<dbReference type="GO" id="GO:0042742">
    <property type="term" value="P:defense response to bacterium"/>
    <property type="evidence" value="ECO:0007669"/>
    <property type="project" value="UniProtKB-ARBA"/>
</dbReference>
<dbReference type="InterPro" id="IPR032675">
    <property type="entry name" value="LRR_dom_sf"/>
</dbReference>
<dbReference type="PANTHER" id="PTHR23155:SF1205">
    <property type="entry name" value="DISEASE RESISTANCE PROTEIN RPM1"/>
    <property type="match status" value="1"/>
</dbReference>
<keyword evidence="1" id="KW-0677">Repeat</keyword>
<evidence type="ECO:0000259" key="4">
    <source>
        <dbReference type="Pfam" id="PF23559"/>
    </source>
</evidence>
<keyword evidence="7" id="KW-1185">Reference proteome</keyword>
<dbReference type="Pfam" id="PF23559">
    <property type="entry name" value="WHD_DRP"/>
    <property type="match status" value="1"/>
</dbReference>
<organism evidence="6 7">
    <name type="scientific">Acorus calamus</name>
    <name type="common">Sweet flag</name>
    <dbReference type="NCBI Taxonomy" id="4465"/>
    <lineage>
        <taxon>Eukaryota</taxon>
        <taxon>Viridiplantae</taxon>
        <taxon>Streptophyta</taxon>
        <taxon>Embryophyta</taxon>
        <taxon>Tracheophyta</taxon>
        <taxon>Spermatophyta</taxon>
        <taxon>Magnoliopsida</taxon>
        <taxon>Liliopsida</taxon>
        <taxon>Acoraceae</taxon>
        <taxon>Acorus</taxon>
    </lineage>
</organism>
<dbReference type="FunFam" id="1.10.10.10:FF:000322">
    <property type="entry name" value="Probable disease resistance protein At1g63360"/>
    <property type="match status" value="1"/>
</dbReference>
<reference evidence="6" key="1">
    <citation type="journal article" date="2023" name="Nat. Commun.">
        <title>Diploid and tetraploid genomes of Acorus and the evolution of monocots.</title>
        <authorList>
            <person name="Ma L."/>
            <person name="Liu K.W."/>
            <person name="Li Z."/>
            <person name="Hsiao Y.Y."/>
            <person name="Qi Y."/>
            <person name="Fu T."/>
            <person name="Tang G.D."/>
            <person name="Zhang D."/>
            <person name="Sun W.H."/>
            <person name="Liu D.K."/>
            <person name="Li Y."/>
            <person name="Chen G.Z."/>
            <person name="Liu X.D."/>
            <person name="Liao X.Y."/>
            <person name="Jiang Y.T."/>
            <person name="Yu X."/>
            <person name="Hao Y."/>
            <person name="Huang J."/>
            <person name="Zhao X.W."/>
            <person name="Ke S."/>
            <person name="Chen Y.Y."/>
            <person name="Wu W.L."/>
            <person name="Hsu J.L."/>
            <person name="Lin Y.F."/>
            <person name="Huang M.D."/>
            <person name="Li C.Y."/>
            <person name="Huang L."/>
            <person name="Wang Z.W."/>
            <person name="Zhao X."/>
            <person name="Zhong W.Y."/>
            <person name="Peng D.H."/>
            <person name="Ahmad S."/>
            <person name="Lan S."/>
            <person name="Zhang J.S."/>
            <person name="Tsai W.C."/>
            <person name="Van de Peer Y."/>
            <person name="Liu Z.J."/>
        </authorList>
    </citation>
    <scope>NUCLEOTIDE SEQUENCE</scope>
    <source>
        <strain evidence="6">CP</strain>
    </source>
</reference>
<dbReference type="PANTHER" id="PTHR23155">
    <property type="entry name" value="DISEASE RESISTANCE PROTEIN RP"/>
    <property type="match status" value="1"/>
</dbReference>
<feature type="domain" description="Disease resistance protein winged helix" evidence="4">
    <location>
        <begin position="104"/>
        <end position="179"/>
    </location>
</feature>
<dbReference type="SUPFAM" id="SSF52058">
    <property type="entry name" value="L domain-like"/>
    <property type="match status" value="1"/>
</dbReference>
<evidence type="ECO:0000313" key="6">
    <source>
        <dbReference type="EMBL" id="KAK1293533.1"/>
    </source>
</evidence>
<dbReference type="Gene3D" id="3.80.10.10">
    <property type="entry name" value="Ribonuclease Inhibitor"/>
    <property type="match status" value="1"/>
</dbReference>
<keyword evidence="2" id="KW-0611">Plant defense</keyword>
<feature type="domain" description="Disease resistance R13L4/SHOC-2-like LRR" evidence="5">
    <location>
        <begin position="212"/>
        <end position="488"/>
    </location>
</feature>
<evidence type="ECO:0000313" key="7">
    <source>
        <dbReference type="Proteomes" id="UP001180020"/>
    </source>
</evidence>
<dbReference type="InterPro" id="IPR044974">
    <property type="entry name" value="Disease_R_plants"/>
</dbReference>
<feature type="region of interest" description="Disordered" evidence="3">
    <location>
        <begin position="335"/>
        <end position="355"/>
    </location>
</feature>
<comment type="caution">
    <text evidence="6">The sequence shown here is derived from an EMBL/GenBank/DDBJ whole genome shotgun (WGS) entry which is preliminary data.</text>
</comment>
<dbReference type="AlphaFoldDB" id="A0AAV9CWF2"/>
<proteinExistence type="predicted"/>
<dbReference type="GO" id="GO:0002758">
    <property type="term" value="P:innate immune response-activating signaling pathway"/>
    <property type="evidence" value="ECO:0007669"/>
    <property type="project" value="UniProtKB-ARBA"/>
</dbReference>
<gene>
    <name evidence="6" type="primary">RPM1</name>
    <name evidence="6" type="ORF">QJS10_CPB17g00721</name>
</gene>
<dbReference type="Proteomes" id="UP001180020">
    <property type="component" value="Unassembled WGS sequence"/>
</dbReference>
<dbReference type="InterPro" id="IPR027417">
    <property type="entry name" value="P-loop_NTPase"/>
</dbReference>
<dbReference type="InterPro" id="IPR036388">
    <property type="entry name" value="WH-like_DNA-bd_sf"/>
</dbReference>
<name>A0AAV9CWF2_ACOCL</name>
<dbReference type="SUPFAM" id="SSF52540">
    <property type="entry name" value="P-loop containing nucleoside triphosphate hydrolases"/>
    <property type="match status" value="1"/>
</dbReference>
<reference evidence="6" key="2">
    <citation type="submission" date="2023-06" db="EMBL/GenBank/DDBJ databases">
        <authorList>
            <person name="Ma L."/>
            <person name="Liu K.-W."/>
            <person name="Li Z."/>
            <person name="Hsiao Y.-Y."/>
            <person name="Qi Y."/>
            <person name="Fu T."/>
            <person name="Tang G."/>
            <person name="Zhang D."/>
            <person name="Sun W.-H."/>
            <person name="Liu D.-K."/>
            <person name="Li Y."/>
            <person name="Chen G.-Z."/>
            <person name="Liu X.-D."/>
            <person name="Liao X.-Y."/>
            <person name="Jiang Y.-T."/>
            <person name="Yu X."/>
            <person name="Hao Y."/>
            <person name="Huang J."/>
            <person name="Zhao X.-W."/>
            <person name="Ke S."/>
            <person name="Chen Y.-Y."/>
            <person name="Wu W.-L."/>
            <person name="Hsu J.-L."/>
            <person name="Lin Y.-F."/>
            <person name="Huang M.-D."/>
            <person name="Li C.-Y."/>
            <person name="Huang L."/>
            <person name="Wang Z.-W."/>
            <person name="Zhao X."/>
            <person name="Zhong W.-Y."/>
            <person name="Peng D.-H."/>
            <person name="Ahmad S."/>
            <person name="Lan S."/>
            <person name="Zhang J.-S."/>
            <person name="Tsai W.-C."/>
            <person name="Van De Peer Y."/>
            <person name="Liu Z.-J."/>
        </authorList>
    </citation>
    <scope>NUCLEOTIDE SEQUENCE</scope>
    <source>
        <strain evidence="6">CP</strain>
        <tissue evidence="6">Leaves</tissue>
    </source>
</reference>
<accession>A0AAV9CWF2</accession>
<evidence type="ECO:0000256" key="2">
    <source>
        <dbReference type="ARBA" id="ARBA00022821"/>
    </source>
</evidence>
<dbReference type="Gene3D" id="1.10.10.10">
    <property type="entry name" value="Winged helix-like DNA-binding domain superfamily/Winged helix DNA-binding domain"/>
    <property type="match status" value="1"/>
</dbReference>
<dbReference type="Pfam" id="PF23598">
    <property type="entry name" value="LRR_14"/>
    <property type="match status" value="1"/>
</dbReference>
<dbReference type="GO" id="GO:0009626">
    <property type="term" value="P:plant-type hypersensitive response"/>
    <property type="evidence" value="ECO:0007669"/>
    <property type="project" value="UniProtKB-ARBA"/>
</dbReference>
<sequence>MRTVEKCKGHPLAIKVIESVLRVRAMTTTAWDDFFSSSMWSDYVMSALLLSSASDVISALELNNPPDVKSAIWLNVPDEVIAALWLSYMDLPLYLKSCFLYCSLFHADNEISRTDLTRMWIAEGFIEEDGKQSMEDLAEAYHEELVARNLFQVVDTRKIGSFFVVNVWCKVHDLVRQMAISVSLWQKDTMKPRRLSTTSVDDIEALNESTPLRSLLVFDKIMTEMPQGIFDKLRYLRVLNLQRTSIKHLTDSIGNLIQLRYLNLSNAPIGKLPDSLCNLRYLQTLLLRDCTSLEKLPKDLRHLQKLRHLMVDNMMMPAGIGELEHLQTLDVFRLHNDNQNNGGEGSQDDNEKEVGSNIHELESLSQLRCLKIKGLENVRSGAEAKKAAMHDKTQLRILVLSWNDVSGGVDEGEKKRMEEVLKELCPCPSLQVLQVWGFGGWELPSWIMRSTSYHSFESLEYLNLVHVNFIQRLPSLRQFPQLKEFHIEDNDGIVDIGWDLVWRRGKHFLQARSHVFHRYERVGRMERWNGGREEEQNYKNK</sequence>